<sequence>MVYYGNTGKRYARNEGMIISKENNWKVGEFAKLTGLTIRTLRYYDQIGLYSPSDYSKGGYRLFNESDLLRLQQILALKELGLSLEEVKSVLDKEDYNPEEVISLQISRLKENISKQQKLLKELQNISSLLQKNKTVTVEDFTKLLGMMKKSHQSYFIGRQKNVERHLDRLGNFLVRYPNDAEKGGTNNE</sequence>
<organism evidence="4 5">
    <name type="scientific">Neobacillus massiliamazoniensis</name>
    <dbReference type="NCBI Taxonomy" id="1499688"/>
    <lineage>
        <taxon>Bacteria</taxon>
        <taxon>Bacillati</taxon>
        <taxon>Bacillota</taxon>
        <taxon>Bacilli</taxon>
        <taxon>Bacillales</taxon>
        <taxon>Bacillaceae</taxon>
        <taxon>Neobacillus</taxon>
    </lineage>
</organism>
<evidence type="ECO:0000313" key="4">
    <source>
        <dbReference type="EMBL" id="CRK83322.1"/>
    </source>
</evidence>
<dbReference type="EMBL" id="CVRB01000003">
    <property type="protein sequence ID" value="CRK83322.1"/>
    <property type="molecule type" value="Genomic_DNA"/>
</dbReference>
<dbReference type="GO" id="GO:0003677">
    <property type="term" value="F:DNA binding"/>
    <property type="evidence" value="ECO:0007669"/>
    <property type="project" value="UniProtKB-KW"/>
</dbReference>
<dbReference type="AlphaFoldDB" id="A0A0U1NZQ5"/>
<feature type="domain" description="HTH merR-type" evidence="3">
    <location>
        <begin position="24"/>
        <end position="93"/>
    </location>
</feature>
<dbReference type="InterPro" id="IPR009061">
    <property type="entry name" value="DNA-bd_dom_put_sf"/>
</dbReference>
<evidence type="ECO:0000256" key="1">
    <source>
        <dbReference type="ARBA" id="ARBA00023125"/>
    </source>
</evidence>
<accession>A0A0U1NZQ5</accession>
<dbReference type="Pfam" id="PF13411">
    <property type="entry name" value="MerR_1"/>
    <property type="match status" value="1"/>
</dbReference>
<evidence type="ECO:0000259" key="3">
    <source>
        <dbReference type="PROSITE" id="PS50937"/>
    </source>
</evidence>
<name>A0A0U1NZQ5_9BACI</name>
<dbReference type="GO" id="GO:0003700">
    <property type="term" value="F:DNA-binding transcription factor activity"/>
    <property type="evidence" value="ECO:0007669"/>
    <property type="project" value="InterPro"/>
</dbReference>
<evidence type="ECO:0000313" key="5">
    <source>
        <dbReference type="Proteomes" id="UP000199087"/>
    </source>
</evidence>
<keyword evidence="5" id="KW-1185">Reference proteome</keyword>
<keyword evidence="2" id="KW-0175">Coiled coil</keyword>
<dbReference type="PANTHER" id="PTHR30204:SF90">
    <property type="entry name" value="HTH-TYPE TRANSCRIPTIONAL ACTIVATOR MTA"/>
    <property type="match status" value="1"/>
</dbReference>
<dbReference type="SUPFAM" id="SSF46955">
    <property type="entry name" value="Putative DNA-binding domain"/>
    <property type="match status" value="1"/>
</dbReference>
<dbReference type="PANTHER" id="PTHR30204">
    <property type="entry name" value="REDOX-CYCLING DRUG-SENSING TRANSCRIPTIONAL ACTIVATOR SOXR"/>
    <property type="match status" value="1"/>
</dbReference>
<dbReference type="SMART" id="SM00422">
    <property type="entry name" value="HTH_MERR"/>
    <property type="match status" value="1"/>
</dbReference>
<reference evidence="5" key="1">
    <citation type="submission" date="2015-05" db="EMBL/GenBank/DDBJ databases">
        <authorList>
            <person name="Urmite Genomes"/>
        </authorList>
    </citation>
    <scope>NUCLEOTIDE SEQUENCE [LARGE SCALE GENOMIC DNA]</scope>
    <source>
        <strain evidence="5">LF1</strain>
    </source>
</reference>
<keyword evidence="1" id="KW-0238">DNA-binding</keyword>
<feature type="coiled-coil region" evidence="2">
    <location>
        <begin position="106"/>
        <end position="133"/>
    </location>
</feature>
<evidence type="ECO:0000256" key="2">
    <source>
        <dbReference type="SAM" id="Coils"/>
    </source>
</evidence>
<proteinExistence type="predicted"/>
<protein>
    <submittedName>
        <fullName evidence="4">Transcriptional regulator, merr family</fullName>
    </submittedName>
</protein>
<dbReference type="PROSITE" id="PS50937">
    <property type="entry name" value="HTH_MERR_2"/>
    <property type="match status" value="1"/>
</dbReference>
<dbReference type="PRINTS" id="PR00040">
    <property type="entry name" value="HTHMERR"/>
</dbReference>
<dbReference type="Proteomes" id="UP000199087">
    <property type="component" value="Unassembled WGS sequence"/>
</dbReference>
<dbReference type="Gene3D" id="1.10.1660.10">
    <property type="match status" value="1"/>
</dbReference>
<dbReference type="STRING" id="1499688.BN000_03286"/>
<gene>
    <name evidence="4" type="ORF">BN000_03286</name>
</gene>
<dbReference type="InterPro" id="IPR000551">
    <property type="entry name" value="MerR-type_HTH_dom"/>
</dbReference>
<dbReference type="InterPro" id="IPR047057">
    <property type="entry name" value="MerR_fam"/>
</dbReference>